<protein>
    <submittedName>
        <fullName evidence="1">Uncharacterized protein</fullName>
    </submittedName>
</protein>
<dbReference type="EMBL" id="BORU01000002">
    <property type="protein sequence ID" value="GIO56038.1"/>
    <property type="molecule type" value="Genomic_DNA"/>
</dbReference>
<dbReference type="Proteomes" id="UP000676601">
    <property type="component" value="Unassembled WGS sequence"/>
</dbReference>
<sequence length="64" mass="7259">MLAESTATNGWVCGRALVPDLCFWEGDVKLRIHYTGKILRMTMRVCKLFVSVPMILVNSTVRET</sequence>
<evidence type="ECO:0000313" key="2">
    <source>
        <dbReference type="Proteomes" id="UP000676601"/>
    </source>
</evidence>
<organism evidence="1 2">
    <name type="scientific">Paenibacillus cineris</name>
    <dbReference type="NCBI Taxonomy" id="237530"/>
    <lineage>
        <taxon>Bacteria</taxon>
        <taxon>Bacillati</taxon>
        <taxon>Bacillota</taxon>
        <taxon>Bacilli</taxon>
        <taxon>Bacillales</taxon>
        <taxon>Paenibacillaceae</taxon>
        <taxon>Paenibacillus</taxon>
    </lineage>
</organism>
<gene>
    <name evidence="1" type="ORF">J21TS7_43560</name>
</gene>
<name>A0ABQ4LJ96_9BACL</name>
<accession>A0ABQ4LJ96</accession>
<proteinExistence type="predicted"/>
<reference evidence="1 2" key="1">
    <citation type="submission" date="2021-03" db="EMBL/GenBank/DDBJ databases">
        <title>Antimicrobial resistance genes in bacteria isolated from Japanese honey, and their potential for conferring macrolide and lincosamide resistance in the American foulbrood pathogen Paenibacillus larvae.</title>
        <authorList>
            <person name="Okamoto M."/>
            <person name="Kumagai M."/>
            <person name="Kanamori H."/>
            <person name="Takamatsu D."/>
        </authorList>
    </citation>
    <scope>NUCLEOTIDE SEQUENCE [LARGE SCALE GENOMIC DNA]</scope>
    <source>
        <strain evidence="1 2">J21TS7</strain>
    </source>
</reference>
<keyword evidence="2" id="KW-1185">Reference proteome</keyword>
<comment type="caution">
    <text evidence="1">The sequence shown here is derived from an EMBL/GenBank/DDBJ whole genome shotgun (WGS) entry which is preliminary data.</text>
</comment>
<evidence type="ECO:0000313" key="1">
    <source>
        <dbReference type="EMBL" id="GIO56038.1"/>
    </source>
</evidence>